<evidence type="ECO:0000256" key="2">
    <source>
        <dbReference type="SAM" id="Coils"/>
    </source>
</evidence>
<dbReference type="PROSITE" id="PS50294">
    <property type="entry name" value="WD_REPEATS_REGION"/>
    <property type="match status" value="1"/>
</dbReference>
<dbReference type="PANTHER" id="PTHR45589:SF1">
    <property type="entry name" value="WD REPEAT DOMAIN 62, ISOFORM G"/>
    <property type="match status" value="1"/>
</dbReference>
<gene>
    <name evidence="5" type="ORF">HK099_007758</name>
</gene>
<evidence type="ECO:0000256" key="1">
    <source>
        <dbReference type="PROSITE-ProRule" id="PRU00221"/>
    </source>
</evidence>
<dbReference type="Pfam" id="PF24782">
    <property type="entry name" value="WD40_MABP1-WDR62_2nd"/>
    <property type="match status" value="1"/>
</dbReference>
<feature type="domain" description="MABP1/WDR62 second WD40" evidence="4">
    <location>
        <begin position="660"/>
        <end position="1019"/>
    </location>
</feature>
<keyword evidence="1" id="KW-0853">WD repeat</keyword>
<feature type="compositionally biased region" description="Basic and acidic residues" evidence="3">
    <location>
        <begin position="1479"/>
        <end position="1490"/>
    </location>
</feature>
<dbReference type="EMBL" id="JADGJW010000784">
    <property type="protein sequence ID" value="KAJ3212330.1"/>
    <property type="molecule type" value="Genomic_DNA"/>
</dbReference>
<dbReference type="InterPro" id="IPR036322">
    <property type="entry name" value="WD40_repeat_dom_sf"/>
</dbReference>
<proteinExistence type="predicted"/>
<accession>A0AAD5XYA2</accession>
<comment type="caution">
    <text evidence="5">The sequence shown here is derived from an EMBL/GenBank/DDBJ whole genome shotgun (WGS) entry which is preliminary data.</text>
</comment>
<dbReference type="Proteomes" id="UP001211065">
    <property type="component" value="Unassembled WGS sequence"/>
</dbReference>
<keyword evidence="2" id="KW-0175">Coiled coil</keyword>
<feature type="compositionally biased region" description="Basic and acidic residues" evidence="3">
    <location>
        <begin position="1231"/>
        <end position="1241"/>
    </location>
</feature>
<dbReference type="SMART" id="SM00320">
    <property type="entry name" value="WD40"/>
    <property type="match status" value="10"/>
</dbReference>
<feature type="repeat" description="WD" evidence="1">
    <location>
        <begin position="987"/>
        <end position="1020"/>
    </location>
</feature>
<name>A0AAD5XYA2_9FUNG</name>
<organism evidence="5 6">
    <name type="scientific">Clydaea vesicula</name>
    <dbReference type="NCBI Taxonomy" id="447962"/>
    <lineage>
        <taxon>Eukaryota</taxon>
        <taxon>Fungi</taxon>
        <taxon>Fungi incertae sedis</taxon>
        <taxon>Chytridiomycota</taxon>
        <taxon>Chytridiomycota incertae sedis</taxon>
        <taxon>Chytridiomycetes</taxon>
        <taxon>Lobulomycetales</taxon>
        <taxon>Lobulomycetaceae</taxon>
        <taxon>Clydaea</taxon>
    </lineage>
</organism>
<feature type="compositionally biased region" description="Basic and acidic residues" evidence="3">
    <location>
        <begin position="1200"/>
        <end position="1215"/>
    </location>
</feature>
<dbReference type="Pfam" id="PF00400">
    <property type="entry name" value="WD40"/>
    <property type="match status" value="2"/>
</dbReference>
<protein>
    <recommendedName>
        <fullName evidence="4">MABP1/WDR62 second WD40 domain-containing protein</fullName>
    </recommendedName>
</protein>
<dbReference type="InterPro" id="IPR015943">
    <property type="entry name" value="WD40/YVTN_repeat-like_dom_sf"/>
</dbReference>
<evidence type="ECO:0000259" key="4">
    <source>
        <dbReference type="Pfam" id="PF24782"/>
    </source>
</evidence>
<feature type="region of interest" description="Disordered" evidence="3">
    <location>
        <begin position="1385"/>
        <end position="1416"/>
    </location>
</feature>
<evidence type="ECO:0000313" key="5">
    <source>
        <dbReference type="EMBL" id="KAJ3212330.1"/>
    </source>
</evidence>
<dbReference type="PANTHER" id="PTHR45589">
    <property type="entry name" value="WD REPEAT DOMAIN 62, ISOFORM G"/>
    <property type="match status" value="1"/>
</dbReference>
<dbReference type="InterPro" id="IPR001680">
    <property type="entry name" value="WD40_rpt"/>
</dbReference>
<feature type="region of interest" description="Disordered" evidence="3">
    <location>
        <begin position="1440"/>
        <end position="1496"/>
    </location>
</feature>
<dbReference type="PROSITE" id="PS50082">
    <property type="entry name" value="WD_REPEATS_2"/>
    <property type="match status" value="1"/>
</dbReference>
<dbReference type="SUPFAM" id="SSF50978">
    <property type="entry name" value="WD40 repeat-like"/>
    <property type="match status" value="2"/>
</dbReference>
<keyword evidence="6" id="KW-1185">Reference proteome</keyword>
<feature type="compositionally biased region" description="Polar residues" evidence="3">
    <location>
        <begin position="1452"/>
        <end position="1473"/>
    </location>
</feature>
<dbReference type="InterPro" id="IPR056162">
    <property type="entry name" value="WD40_MABP1-WDR62_2nd"/>
</dbReference>
<dbReference type="InterPro" id="IPR052779">
    <property type="entry name" value="WDR62"/>
</dbReference>
<dbReference type="Gene3D" id="2.130.10.10">
    <property type="entry name" value="YVTN repeat-like/Quinoprotein amine dehydrogenase"/>
    <property type="match status" value="4"/>
</dbReference>
<feature type="coiled-coil region" evidence="2">
    <location>
        <begin position="104"/>
        <end position="173"/>
    </location>
</feature>
<evidence type="ECO:0000256" key="3">
    <source>
        <dbReference type="SAM" id="MobiDB-lite"/>
    </source>
</evidence>
<reference evidence="5" key="1">
    <citation type="submission" date="2020-05" db="EMBL/GenBank/DDBJ databases">
        <title>Phylogenomic resolution of chytrid fungi.</title>
        <authorList>
            <person name="Stajich J.E."/>
            <person name="Amses K."/>
            <person name="Simmons R."/>
            <person name="Seto K."/>
            <person name="Myers J."/>
            <person name="Bonds A."/>
            <person name="Quandt C.A."/>
            <person name="Barry K."/>
            <person name="Liu P."/>
            <person name="Grigoriev I."/>
            <person name="Longcore J.E."/>
            <person name="James T.Y."/>
        </authorList>
    </citation>
    <scope>NUCLEOTIDE SEQUENCE</scope>
    <source>
        <strain evidence="5">JEL0476</strain>
    </source>
</reference>
<evidence type="ECO:0000313" key="6">
    <source>
        <dbReference type="Proteomes" id="UP001211065"/>
    </source>
</evidence>
<sequence>MTTYELFVTRLNKIFNRIIQKYKDCNNIDDILSELLSFIVNYKYLELEMECYSTEYEFLISFKQHIQQVRKAFERDIDQMKLVIKLMFEKIEVTKKYEQDMMNNKKLKRKYEAEVDKNSKLEAAVVALQREKLVLESNLRTQTARVKSLGVENDQLIDAHKELEKKLILVEADNIRQIEGLQIAQDYDDIQKNKGKYFKFIITGLKLNLKNTLSSIFSKHYSSEMADALSNLLDATLDFLFLTNIFYSQIQMKFSNGNLQYNKENMILKKDFCGKEEKKKYISVCPALIDANTQKYLEKEIFELERVLGLTVSSNNQLCIHPTESLVAYPAAATLIIYNYKKNKQQLFLTAANQFLDKERQPSKWDIKKNHSLNFGGVKAISCLSFSNDGEYLAVGEAGHQPRILVWDYKNSKLLADLTGHKFALKAIKFSPTNSSYLVSVGVQHDGNIFVWNWKNGQKLAASKFSVMINTLSFDPTGSFFVTVGFRHVKFWSFDIKTYNLNMSNALKQQTQQQPNTSNQKPLLISQIEGKYGVMGDHKNNNFVDVSINTSSNGICWTYTISESGLLVAFNEERIMDKWLDLRVKRGNCISVSEKYIVCGGSDGIISINDANPDTVSVRVDTLNQKVVGIYNDHSFIIWDITDCKKILKYRSFLHHSDCVWGVEMNPDSENESSLINQHPDFNKYSCLPANTFITYSSDGTVRFWNLETHSSPNAVSVNNDDIYNRNIYSKELLKILYLNPTALEMNKLKTDATDDVNAKLKYEKNCGIRALCVSGDGKWLSSGDRAEMFCIEAHDAEVLSIDFSLKSADESTNAPNLMATASRDRLIHIFDINNGFKLLQTLDDHSSSITSVKFCENGKKLLSCAADKSIIFRILQESEIYDSHEYVTFHNESGRSTVYDMDIDATQKFVSTVSQDKRLNIYSTATGKPVRSYKHDQSEEQGMQDNGGGGFLKVSMDPSGLFAATASSDKYIRVFDFYSGACITRMAGHSELITSIKFSLDGSRLITTGGDSCVFIWTVPINVTKQIRNRLKQLASERVDGPVISVNQSPSNLLPNYKRDFSNTSQIQYNNASDEDEVDFNSKIEKRDPTALSTTSSVSPTNAFYDEIGKQAALKRKTSVSSTHGFVFRYSETGLPSWARAGYDPNKSLSLESKTKPEKAIPSLWAERIGTEGVELFSELSDNDKPVVKLNDVSRKYSLHDLSPDYPTAERDDANTESPSVLEDSTENTLHNEGKLEKDSNSTAEVIELAPTEKEDLEEDVQSEKFFLADNLNETASSNYLIRKEENLFYGDDSLSNSQQELTKDETVLISKNGDSSSKELQPEANANDLEIDLFDEREFEGKNLDEYLGYQVALIPNVEIRKSFTAQHLVGKETTIKNLAMATSPIKEEENEADFSANKTLPNSDTKNDDSSSTTIVKVVEEQKKDKVDENLVMKTVNNLSDSSEAKVATNDTQPEVQVTGTSENNEQQTLADGDQEQAKEKFSKEESFVSGCSSPVNFNDTSVDFSQVSDIEEKKTYEDDYESEESSNDLLKSLERFESSTKTETQNILRLLKISENLQDENNKTSKEEKKNIFSIEEVEKIHKVFKEVHNSTIFAIESIEKLYPIKEDNLLKSKKEKKTDILEMVDSGILKSILETYSDLLINLVKEKSSITS</sequence>
<feature type="region of interest" description="Disordered" evidence="3">
    <location>
        <begin position="1200"/>
        <end position="1244"/>
    </location>
</feature>